<dbReference type="PANTHER" id="PTHR48081">
    <property type="entry name" value="AB HYDROLASE SUPERFAMILY PROTEIN C4A8.06C"/>
    <property type="match status" value="1"/>
</dbReference>
<evidence type="ECO:0000313" key="4">
    <source>
        <dbReference type="Proteomes" id="UP000053157"/>
    </source>
</evidence>
<keyword evidence="1 3" id="KW-0378">Hydrolase</keyword>
<dbReference type="SUPFAM" id="SSF53474">
    <property type="entry name" value="alpha/beta-Hydrolases"/>
    <property type="match status" value="1"/>
</dbReference>
<comment type="caution">
    <text evidence="3">The sequence shown here is derived from an EMBL/GenBank/DDBJ whole genome shotgun (WGS) entry which is preliminary data.</text>
</comment>
<dbReference type="InterPro" id="IPR050300">
    <property type="entry name" value="GDXG_lipolytic_enzyme"/>
</dbReference>
<dbReference type="InterPro" id="IPR029058">
    <property type="entry name" value="AB_hydrolase_fold"/>
</dbReference>
<gene>
    <name evidence="3" type="ORF">AUR66_12590</name>
</gene>
<dbReference type="FunFam" id="3.40.50.1820:FF:000089">
    <property type="entry name" value="Alpha/beta hydrolase"/>
    <property type="match status" value="1"/>
</dbReference>
<evidence type="ECO:0000313" key="3">
    <source>
        <dbReference type="EMBL" id="KTG27989.1"/>
    </source>
</evidence>
<evidence type="ECO:0000256" key="1">
    <source>
        <dbReference type="ARBA" id="ARBA00022801"/>
    </source>
</evidence>
<protein>
    <submittedName>
        <fullName evidence="3">Alpha/beta hydrolase</fullName>
    </submittedName>
</protein>
<accession>A0A0W1SPK9</accession>
<evidence type="ECO:0000259" key="2">
    <source>
        <dbReference type="Pfam" id="PF07859"/>
    </source>
</evidence>
<sequence>MVLFGDDTSPTGDGAVSATDTLDPQAQAVVDDVERLGIPEWSALGVESARRVEDEVFAATDAPDVARITNFAIPGPAGEIPLRIYHPAPGETRPALVFFHGGLWAMGTLDSIDGVCRRLATRSGRVLVSVDYRLAPEHSFPAGLEDCVRATKWVADNAASIGGDADRLAVGGTSAGGNLAAATCLHVREFGGPTIESQLLLYPMTDLSSDHQSLSENADGPLLTRRDVLWAHETYLRSPVDRHNPFAAPLRADSHADLPPGYVVTAGFDPLRDEGTAYATALESAGVDVVHDHYPAMPHGFLSLTASVDVADAALDSVSDALKDGI</sequence>
<dbReference type="Gene3D" id="3.40.50.1820">
    <property type="entry name" value="alpha/beta hydrolase"/>
    <property type="match status" value="1"/>
</dbReference>
<reference evidence="3 4" key="1">
    <citation type="submission" date="2015-12" db="EMBL/GenBank/DDBJ databases">
        <title>Haloferax profundi sp. nov. isolated from the Discovery deep brine-seawater interface in the Red Sea.</title>
        <authorList>
            <person name="Zhang G."/>
            <person name="Stingl U."/>
            <person name="Rashid M."/>
        </authorList>
    </citation>
    <scope>NUCLEOTIDE SEQUENCE [LARGE SCALE GENOMIC DNA]</scope>
    <source>
        <strain evidence="3 4">SB29</strain>
    </source>
</reference>
<proteinExistence type="predicted"/>
<dbReference type="PANTHER" id="PTHR48081:SF8">
    <property type="entry name" value="ALPHA_BETA HYDROLASE FOLD-3 DOMAIN-CONTAINING PROTEIN-RELATED"/>
    <property type="match status" value="1"/>
</dbReference>
<organism evidence="3 4">
    <name type="scientific">Haloferax profundi</name>
    <dbReference type="NCBI Taxonomy" id="1544718"/>
    <lineage>
        <taxon>Archaea</taxon>
        <taxon>Methanobacteriati</taxon>
        <taxon>Methanobacteriota</taxon>
        <taxon>Stenosarchaea group</taxon>
        <taxon>Halobacteria</taxon>
        <taxon>Halobacteriales</taxon>
        <taxon>Haloferacaceae</taxon>
        <taxon>Haloferax</taxon>
    </lineage>
</organism>
<dbReference type="Pfam" id="PF07859">
    <property type="entry name" value="Abhydrolase_3"/>
    <property type="match status" value="1"/>
</dbReference>
<dbReference type="InterPro" id="IPR013094">
    <property type="entry name" value="AB_hydrolase_3"/>
</dbReference>
<feature type="domain" description="Alpha/beta hydrolase fold-3" evidence="2">
    <location>
        <begin position="96"/>
        <end position="302"/>
    </location>
</feature>
<dbReference type="AlphaFoldDB" id="A0A0W1SPK9"/>
<name>A0A0W1SPK9_9EURY</name>
<dbReference type="ESTHER" id="9eury-a0a0w1spk9">
    <property type="family name" value="Hormone-sensitive_lipase_like"/>
</dbReference>
<keyword evidence="4" id="KW-1185">Reference proteome</keyword>
<dbReference type="OrthoDB" id="33195at2157"/>
<dbReference type="GO" id="GO:0016787">
    <property type="term" value="F:hydrolase activity"/>
    <property type="evidence" value="ECO:0007669"/>
    <property type="project" value="UniProtKB-KW"/>
</dbReference>
<dbReference type="RefSeq" id="WP_058571865.1">
    <property type="nucleotide sequence ID" value="NZ_LOPV01000149.1"/>
</dbReference>
<dbReference type="EMBL" id="LOPV01000149">
    <property type="protein sequence ID" value="KTG27989.1"/>
    <property type="molecule type" value="Genomic_DNA"/>
</dbReference>
<dbReference type="Proteomes" id="UP000053157">
    <property type="component" value="Unassembled WGS sequence"/>
</dbReference>